<dbReference type="InterPro" id="IPR001478">
    <property type="entry name" value="PDZ"/>
</dbReference>
<dbReference type="Proteomes" id="UP001371305">
    <property type="component" value="Unassembled WGS sequence"/>
</dbReference>
<feature type="region of interest" description="Disordered" evidence="3">
    <location>
        <begin position="483"/>
        <end position="514"/>
    </location>
</feature>
<keyword evidence="2" id="KW-0378">Hydrolase</keyword>
<dbReference type="Pfam" id="PF13180">
    <property type="entry name" value="PDZ_2"/>
    <property type="match status" value="1"/>
</dbReference>
<feature type="compositionally biased region" description="Basic and acidic residues" evidence="3">
    <location>
        <begin position="489"/>
        <end position="498"/>
    </location>
</feature>
<dbReference type="PRINTS" id="PR00834">
    <property type="entry name" value="PROTEASES2C"/>
</dbReference>
<evidence type="ECO:0000313" key="5">
    <source>
        <dbReference type="EMBL" id="MEK7953650.1"/>
    </source>
</evidence>
<dbReference type="SMART" id="SM00228">
    <property type="entry name" value="PDZ"/>
    <property type="match status" value="2"/>
</dbReference>
<dbReference type="SUPFAM" id="SSF50494">
    <property type="entry name" value="Trypsin-like serine proteases"/>
    <property type="match status" value="1"/>
</dbReference>
<gene>
    <name evidence="5" type="ORF">WKV53_24255</name>
</gene>
<feature type="compositionally biased region" description="Pro residues" evidence="3">
    <location>
        <begin position="499"/>
        <end position="514"/>
    </location>
</feature>
<evidence type="ECO:0000256" key="1">
    <source>
        <dbReference type="ARBA" id="ARBA00022670"/>
    </source>
</evidence>
<comment type="caution">
    <text evidence="5">The sequence shown here is derived from an EMBL/GenBank/DDBJ whole genome shotgun (WGS) entry which is preliminary data.</text>
</comment>
<accession>A0ABU9B0X8</accession>
<keyword evidence="1" id="KW-0645">Protease</keyword>
<sequence>MQQGIRRLMALAAVFAVAFGAVYLIRNGPQGFARLWAGGKAAENQEFRPEHYTLSDRAPLELGDVQLLARLDEEYIKLTGAVVPSVVSIDTTGIRERRLFDGYGRMRFQSVPTQGQGSGVIVSLEGHVVTNYHVIADQEKIQVTLPMVNGQPGKQFPATLIGEDRLLDIAVLKIEGDGKTTFQPLKFGDSSLVRPGQNVFAIGNPFGLGETITRGIISAVERSLSDTQKDLFQTDAAINPGNSGGPLVNLQGEIIGINSAIFTPDRDKPGFQGVGFSIPSNDVKDTLHSILERGRPVRGYLGVRMLEGGVVVAVGPDSPAEKAGLKENDVITSFDGKQIRDTTQLINLVQRTRVGQKVALRIWRAGSEMTLEATISEGQTETVEMPEITQGKMRDPQETLMAIGLDVRDLTSQERVRGFRGVVAVRVRPGALATNLIRPGDLIFGVNESLISNSIEFYQFLANSVSAQATTVHLFRNGQEMKANLPALPRKEEEKAEPDPSPTVPQDPQPEPER</sequence>
<dbReference type="Pfam" id="PF13365">
    <property type="entry name" value="Trypsin_2"/>
    <property type="match status" value="1"/>
</dbReference>
<keyword evidence="6" id="KW-1185">Reference proteome</keyword>
<evidence type="ECO:0000313" key="6">
    <source>
        <dbReference type="Proteomes" id="UP001371305"/>
    </source>
</evidence>
<proteinExistence type="predicted"/>
<feature type="domain" description="PDZ" evidence="4">
    <location>
        <begin position="290"/>
        <end position="366"/>
    </location>
</feature>
<dbReference type="InterPro" id="IPR009003">
    <property type="entry name" value="Peptidase_S1_PA"/>
</dbReference>
<dbReference type="PANTHER" id="PTHR43343">
    <property type="entry name" value="PEPTIDASE S12"/>
    <property type="match status" value="1"/>
</dbReference>
<dbReference type="Gene3D" id="2.40.10.120">
    <property type="match status" value="1"/>
</dbReference>
<feature type="domain" description="PDZ" evidence="4">
    <location>
        <begin position="382"/>
        <end position="447"/>
    </location>
</feature>
<name>A0ABU9B0X8_9BACT</name>
<dbReference type="InterPro" id="IPR001940">
    <property type="entry name" value="Peptidase_S1C"/>
</dbReference>
<dbReference type="PROSITE" id="PS50106">
    <property type="entry name" value="PDZ"/>
    <property type="match status" value="2"/>
</dbReference>
<evidence type="ECO:0000256" key="2">
    <source>
        <dbReference type="ARBA" id="ARBA00022801"/>
    </source>
</evidence>
<protein>
    <submittedName>
        <fullName evidence="5">Trypsin-like peptidase domain-containing protein</fullName>
    </submittedName>
</protein>
<dbReference type="PANTHER" id="PTHR43343:SF3">
    <property type="entry name" value="PROTEASE DO-LIKE 8, CHLOROPLASTIC"/>
    <property type="match status" value="1"/>
</dbReference>
<dbReference type="SUPFAM" id="SSF50156">
    <property type="entry name" value="PDZ domain-like"/>
    <property type="match status" value="2"/>
</dbReference>
<dbReference type="EMBL" id="JBBUKT010000012">
    <property type="protein sequence ID" value="MEK7953650.1"/>
    <property type="molecule type" value="Genomic_DNA"/>
</dbReference>
<evidence type="ECO:0000259" key="4">
    <source>
        <dbReference type="PROSITE" id="PS50106"/>
    </source>
</evidence>
<dbReference type="Gene3D" id="2.30.42.10">
    <property type="match status" value="2"/>
</dbReference>
<dbReference type="RefSeq" id="WP_341407415.1">
    <property type="nucleotide sequence ID" value="NZ_JBBUKT010000012.1"/>
</dbReference>
<reference evidence="5 6" key="1">
    <citation type="submission" date="2024-04" db="EMBL/GenBank/DDBJ databases">
        <title>Luteolibacter sp. isolated from soil.</title>
        <authorList>
            <person name="An J."/>
        </authorList>
    </citation>
    <scope>NUCLEOTIDE SEQUENCE [LARGE SCALE GENOMIC DNA]</scope>
    <source>
        <strain evidence="5 6">Y139</strain>
    </source>
</reference>
<evidence type="ECO:0000256" key="3">
    <source>
        <dbReference type="SAM" id="MobiDB-lite"/>
    </source>
</evidence>
<dbReference type="InterPro" id="IPR036034">
    <property type="entry name" value="PDZ_sf"/>
</dbReference>
<dbReference type="InterPro" id="IPR051201">
    <property type="entry name" value="Chloro_Bact_Ser_Proteases"/>
</dbReference>
<organism evidence="5 6">
    <name type="scientific">Luteolibacter soli</name>
    <dbReference type="NCBI Taxonomy" id="3135280"/>
    <lineage>
        <taxon>Bacteria</taxon>
        <taxon>Pseudomonadati</taxon>
        <taxon>Verrucomicrobiota</taxon>
        <taxon>Verrucomicrobiia</taxon>
        <taxon>Verrucomicrobiales</taxon>
        <taxon>Verrucomicrobiaceae</taxon>
        <taxon>Luteolibacter</taxon>
    </lineage>
</organism>